<dbReference type="AlphaFoldDB" id="A0AAV4G5P9"/>
<keyword evidence="2" id="KW-1185">Reference proteome</keyword>
<comment type="caution">
    <text evidence="1">The sequence shown here is derived from an EMBL/GenBank/DDBJ whole genome shotgun (WGS) entry which is preliminary data.</text>
</comment>
<organism evidence="1 2">
    <name type="scientific">Elysia marginata</name>
    <dbReference type="NCBI Taxonomy" id="1093978"/>
    <lineage>
        <taxon>Eukaryota</taxon>
        <taxon>Metazoa</taxon>
        <taxon>Spiralia</taxon>
        <taxon>Lophotrochozoa</taxon>
        <taxon>Mollusca</taxon>
        <taxon>Gastropoda</taxon>
        <taxon>Heterobranchia</taxon>
        <taxon>Euthyneura</taxon>
        <taxon>Panpulmonata</taxon>
        <taxon>Sacoglossa</taxon>
        <taxon>Placobranchoidea</taxon>
        <taxon>Plakobranchidae</taxon>
        <taxon>Elysia</taxon>
    </lineage>
</organism>
<dbReference type="EMBL" id="BMAT01008245">
    <property type="protein sequence ID" value="GFR81037.1"/>
    <property type="molecule type" value="Genomic_DNA"/>
</dbReference>
<gene>
    <name evidence="1" type="ORF">ElyMa_004060200</name>
</gene>
<protein>
    <submittedName>
        <fullName evidence="1">Uncharacterized protein</fullName>
    </submittedName>
</protein>
<proteinExistence type="predicted"/>
<evidence type="ECO:0000313" key="1">
    <source>
        <dbReference type="EMBL" id="GFR81037.1"/>
    </source>
</evidence>
<accession>A0AAV4G5P9</accession>
<name>A0AAV4G5P9_9GAST</name>
<evidence type="ECO:0000313" key="2">
    <source>
        <dbReference type="Proteomes" id="UP000762676"/>
    </source>
</evidence>
<reference evidence="1 2" key="1">
    <citation type="journal article" date="2021" name="Elife">
        <title>Chloroplast acquisition without the gene transfer in kleptoplastic sea slugs, Plakobranchus ocellatus.</title>
        <authorList>
            <person name="Maeda T."/>
            <person name="Takahashi S."/>
            <person name="Yoshida T."/>
            <person name="Shimamura S."/>
            <person name="Takaki Y."/>
            <person name="Nagai Y."/>
            <person name="Toyoda A."/>
            <person name="Suzuki Y."/>
            <person name="Arimoto A."/>
            <person name="Ishii H."/>
            <person name="Satoh N."/>
            <person name="Nishiyama T."/>
            <person name="Hasebe M."/>
            <person name="Maruyama T."/>
            <person name="Minagawa J."/>
            <person name="Obokata J."/>
            <person name="Shigenobu S."/>
        </authorList>
    </citation>
    <scope>NUCLEOTIDE SEQUENCE [LARGE SCALE GENOMIC DNA]</scope>
</reference>
<dbReference type="Proteomes" id="UP000762676">
    <property type="component" value="Unassembled WGS sequence"/>
</dbReference>
<sequence>MPNVMPVYPAVSKYTSQRIDMPYSVPRCAPFYVRVFPKVFESPSMPIHDLFRMCPSLPHFVQVYLTVPRFISPSRFISLCPGIPHCVQVYLTLSRFTSMCPGLSHFVQVYLT</sequence>